<dbReference type="Pfam" id="PF00120">
    <property type="entry name" value="Gln-synt_C"/>
    <property type="match status" value="1"/>
</dbReference>
<evidence type="ECO:0000313" key="16">
    <source>
        <dbReference type="EMBL" id="CAE0635339.1"/>
    </source>
</evidence>
<comment type="subunit">
    <text evidence="3">Homooctamer.</text>
</comment>
<dbReference type="InterPro" id="IPR050292">
    <property type="entry name" value="Glutamine_Synthetase"/>
</dbReference>
<gene>
    <name evidence="16" type="ORF">HAKA00212_LOCUS14081</name>
    <name evidence="17" type="ORF">HAKA00212_LOCUS14084</name>
</gene>
<evidence type="ECO:0000256" key="12">
    <source>
        <dbReference type="SAM" id="MobiDB-lite"/>
    </source>
</evidence>
<dbReference type="AlphaFoldDB" id="A0A6V1RS53"/>
<dbReference type="PROSITE" id="PS51987">
    <property type="entry name" value="GS_CATALYTIC"/>
    <property type="match status" value="1"/>
</dbReference>
<accession>A0A6V1RS53</accession>
<dbReference type="FunFam" id="3.30.590.10:FF:000004">
    <property type="entry name" value="Glutamine synthetase"/>
    <property type="match status" value="1"/>
</dbReference>
<keyword evidence="5" id="KW-0963">Cytoplasm</keyword>
<protein>
    <recommendedName>
        <fullName evidence="4 11">Glutamine synthetase</fullName>
        <ecNumber evidence="4 11">6.3.1.2</ecNumber>
    </recommendedName>
</protein>
<dbReference type="PROSITE" id="PS51986">
    <property type="entry name" value="GS_BETA_GRASP"/>
    <property type="match status" value="1"/>
</dbReference>
<evidence type="ECO:0000256" key="10">
    <source>
        <dbReference type="RuleBase" id="RU000384"/>
    </source>
</evidence>
<organism evidence="17">
    <name type="scientific">Heterosigma akashiwo</name>
    <name type="common">Chromophytic alga</name>
    <name type="synonym">Heterosigma carterae</name>
    <dbReference type="NCBI Taxonomy" id="2829"/>
    <lineage>
        <taxon>Eukaryota</taxon>
        <taxon>Sar</taxon>
        <taxon>Stramenopiles</taxon>
        <taxon>Ochrophyta</taxon>
        <taxon>Raphidophyceae</taxon>
        <taxon>Chattonellales</taxon>
        <taxon>Chattonellaceae</taxon>
        <taxon>Heterosigma</taxon>
    </lineage>
</organism>
<evidence type="ECO:0000256" key="6">
    <source>
        <dbReference type="ARBA" id="ARBA00022598"/>
    </source>
</evidence>
<feature type="signal peptide" evidence="13">
    <location>
        <begin position="1"/>
        <end position="17"/>
    </location>
</feature>
<dbReference type="InterPro" id="IPR027303">
    <property type="entry name" value="Gln_synth_gly_rich_site"/>
</dbReference>
<dbReference type="PROSITE" id="PS00180">
    <property type="entry name" value="GLNA_1"/>
    <property type="match status" value="1"/>
</dbReference>
<dbReference type="GO" id="GO:0006542">
    <property type="term" value="P:glutamine biosynthetic process"/>
    <property type="evidence" value="ECO:0007669"/>
    <property type="project" value="InterPro"/>
</dbReference>
<evidence type="ECO:0000256" key="4">
    <source>
        <dbReference type="ARBA" id="ARBA00012937"/>
    </source>
</evidence>
<dbReference type="SUPFAM" id="SSF54368">
    <property type="entry name" value="Glutamine synthetase, N-terminal domain"/>
    <property type="match status" value="1"/>
</dbReference>
<evidence type="ECO:0000256" key="7">
    <source>
        <dbReference type="ARBA" id="ARBA00022741"/>
    </source>
</evidence>
<evidence type="ECO:0000256" key="11">
    <source>
        <dbReference type="RuleBase" id="RU004356"/>
    </source>
</evidence>
<dbReference type="GO" id="GO:0005524">
    <property type="term" value="F:ATP binding"/>
    <property type="evidence" value="ECO:0007669"/>
    <property type="project" value="UniProtKB-KW"/>
</dbReference>
<evidence type="ECO:0000256" key="2">
    <source>
        <dbReference type="ARBA" id="ARBA00009897"/>
    </source>
</evidence>
<keyword evidence="6 11" id="KW-0436">Ligase</keyword>
<proteinExistence type="inferred from homology"/>
<dbReference type="EMBL" id="HBIU01030520">
    <property type="protein sequence ID" value="CAE0635339.1"/>
    <property type="molecule type" value="Transcribed_RNA"/>
</dbReference>
<feature type="domain" description="GS beta-grasp" evidence="14">
    <location>
        <begin position="81"/>
        <end position="161"/>
    </location>
</feature>
<evidence type="ECO:0000259" key="14">
    <source>
        <dbReference type="PROSITE" id="PS51986"/>
    </source>
</evidence>
<evidence type="ECO:0000256" key="3">
    <source>
        <dbReference type="ARBA" id="ARBA00011823"/>
    </source>
</evidence>
<dbReference type="InterPro" id="IPR014746">
    <property type="entry name" value="Gln_synth/guanido_kin_cat_dom"/>
</dbReference>
<feature type="region of interest" description="Disordered" evidence="12">
    <location>
        <begin position="102"/>
        <end position="127"/>
    </location>
</feature>
<comment type="subcellular location">
    <subcellularLocation>
        <location evidence="1">Cytoplasm</location>
    </subcellularLocation>
</comment>
<dbReference type="GO" id="GO:0004356">
    <property type="term" value="F:glutamine synthetase activity"/>
    <property type="evidence" value="ECO:0007669"/>
    <property type="project" value="UniProtKB-EC"/>
</dbReference>
<keyword evidence="8 11" id="KW-0067">ATP-binding</keyword>
<evidence type="ECO:0000256" key="8">
    <source>
        <dbReference type="ARBA" id="ARBA00022840"/>
    </source>
</evidence>
<evidence type="ECO:0000256" key="9">
    <source>
        <dbReference type="PROSITE-ProRule" id="PRU01330"/>
    </source>
</evidence>
<dbReference type="Gene3D" id="3.30.590.10">
    <property type="entry name" value="Glutamine synthetase/guanido kinase, catalytic domain"/>
    <property type="match status" value="1"/>
</dbReference>
<keyword evidence="13" id="KW-0732">Signal</keyword>
<sequence>MKLASLLMLAAATGGAAFQAPSNGLVKKTTALRMSTTEGKTASIFDIPTEEGPAKRNPSEDVMLDNEVYKRYMSLDQKGKVQAEYIWIGGSGEDIRCKTRTLNSKPSSASDLPKWNYDGSSTGQAPGEDSEVILVPVAVFPDPLRGGDNVLVMCEAETPDGVAIPTNTRRFANEMMEKAKDEVCWFGIEQEYTLFDRDLKTPFGWSKDGATPGPQGPFYCSVGIENAYGRYVAEAHYRACMAAGLDISGINGEVMPSQWEYQVGPCVGIDAADQLWISRYLLQRVAEDFGVVATLDPKPIPGYNGAGAHTNFSTKKMREEGGIEVINAAVEKLGKRHKTHIEAYGKGNERRLTGGFETANINTFKSGVADRGASIRIGRDTAREGKGYFEDRRPASNCDPYVVTGLIVQTTCVMKDEEF</sequence>
<dbReference type="PROSITE" id="PS00181">
    <property type="entry name" value="GLNA_ATP"/>
    <property type="match status" value="1"/>
</dbReference>
<reference evidence="17" key="1">
    <citation type="submission" date="2021-01" db="EMBL/GenBank/DDBJ databases">
        <authorList>
            <person name="Corre E."/>
            <person name="Pelletier E."/>
            <person name="Niang G."/>
            <person name="Scheremetjew M."/>
            <person name="Finn R."/>
            <person name="Kale V."/>
            <person name="Holt S."/>
            <person name="Cochrane G."/>
            <person name="Meng A."/>
            <person name="Brown T."/>
            <person name="Cohen L."/>
        </authorList>
    </citation>
    <scope>NUCLEOTIDE SEQUENCE</scope>
    <source>
        <strain evidence="17">CCMP3107</strain>
    </source>
</reference>
<dbReference type="InterPro" id="IPR027302">
    <property type="entry name" value="Gln_synth_N_conserv_site"/>
</dbReference>
<dbReference type="SUPFAM" id="SSF55931">
    <property type="entry name" value="Glutamine synthetase/guanido kinase"/>
    <property type="match status" value="1"/>
</dbReference>
<dbReference type="PANTHER" id="PTHR20852">
    <property type="entry name" value="GLUTAMINE SYNTHETASE"/>
    <property type="match status" value="1"/>
</dbReference>
<dbReference type="InterPro" id="IPR008146">
    <property type="entry name" value="Gln_synth_cat_dom"/>
</dbReference>
<dbReference type="EMBL" id="HBIU01030523">
    <property type="protein sequence ID" value="CAE0635342.1"/>
    <property type="molecule type" value="Transcribed_RNA"/>
</dbReference>
<dbReference type="Gene3D" id="3.10.20.70">
    <property type="entry name" value="Glutamine synthetase, N-terminal domain"/>
    <property type="match status" value="1"/>
</dbReference>
<dbReference type="EC" id="6.3.1.2" evidence="4 11"/>
<dbReference type="InterPro" id="IPR008147">
    <property type="entry name" value="Gln_synt_N"/>
</dbReference>
<feature type="chain" id="PRO_5035677434" description="Glutamine synthetase" evidence="13">
    <location>
        <begin position="18"/>
        <end position="419"/>
    </location>
</feature>
<name>A0A6V1RS53_HETAK</name>
<keyword evidence="7 11" id="KW-0547">Nucleotide-binding</keyword>
<comment type="similarity">
    <text evidence="2 9 10">Belongs to the glutamine synthetase family.</text>
</comment>
<evidence type="ECO:0000256" key="1">
    <source>
        <dbReference type="ARBA" id="ARBA00004496"/>
    </source>
</evidence>
<evidence type="ECO:0000256" key="5">
    <source>
        <dbReference type="ARBA" id="ARBA00022490"/>
    </source>
</evidence>
<evidence type="ECO:0000313" key="17">
    <source>
        <dbReference type="EMBL" id="CAE0635342.1"/>
    </source>
</evidence>
<dbReference type="FunFam" id="3.10.20.70:FF:000004">
    <property type="entry name" value="Glutamine synthetase"/>
    <property type="match status" value="1"/>
</dbReference>
<comment type="catalytic activity">
    <reaction evidence="11">
        <text>L-glutamate + NH4(+) + ATP = L-glutamine + ADP + phosphate + H(+)</text>
        <dbReference type="Rhea" id="RHEA:16169"/>
        <dbReference type="ChEBI" id="CHEBI:15378"/>
        <dbReference type="ChEBI" id="CHEBI:28938"/>
        <dbReference type="ChEBI" id="CHEBI:29985"/>
        <dbReference type="ChEBI" id="CHEBI:30616"/>
        <dbReference type="ChEBI" id="CHEBI:43474"/>
        <dbReference type="ChEBI" id="CHEBI:58359"/>
        <dbReference type="ChEBI" id="CHEBI:456216"/>
        <dbReference type="EC" id="6.3.1.2"/>
    </reaction>
</comment>
<dbReference type="GO" id="GO:0005737">
    <property type="term" value="C:cytoplasm"/>
    <property type="evidence" value="ECO:0007669"/>
    <property type="project" value="UniProtKB-SubCell"/>
</dbReference>
<dbReference type="InterPro" id="IPR036651">
    <property type="entry name" value="Gln_synt_N_sf"/>
</dbReference>
<dbReference type="PANTHER" id="PTHR20852:SF93">
    <property type="entry name" value="GLUTAMINE SYNTHETASE CYTOSOLIC ISOZYME 1-1"/>
    <property type="match status" value="1"/>
</dbReference>
<evidence type="ECO:0000256" key="13">
    <source>
        <dbReference type="SAM" id="SignalP"/>
    </source>
</evidence>
<feature type="domain" description="GS catalytic" evidence="15">
    <location>
        <begin position="168"/>
        <end position="419"/>
    </location>
</feature>
<evidence type="ECO:0000259" key="15">
    <source>
        <dbReference type="PROSITE" id="PS51987"/>
    </source>
</evidence>
<dbReference type="SMART" id="SM01230">
    <property type="entry name" value="Gln-synt_C"/>
    <property type="match status" value="1"/>
</dbReference>